<evidence type="ECO:0000256" key="1">
    <source>
        <dbReference type="SAM" id="Phobius"/>
    </source>
</evidence>
<accession>A0A150G5P0</accession>
<keyword evidence="1" id="KW-1133">Transmembrane helix</keyword>
<keyword evidence="1" id="KW-0472">Membrane</keyword>
<proteinExistence type="predicted"/>
<protein>
    <submittedName>
        <fullName evidence="2">Uncharacterized protein</fullName>
    </submittedName>
</protein>
<dbReference type="EMBL" id="LSYV01000058">
    <property type="protein sequence ID" value="KXZ45199.1"/>
    <property type="molecule type" value="Genomic_DNA"/>
</dbReference>
<dbReference type="Proteomes" id="UP000075714">
    <property type="component" value="Unassembled WGS sequence"/>
</dbReference>
<dbReference type="AlphaFoldDB" id="A0A150G5P0"/>
<keyword evidence="3" id="KW-1185">Reference proteome</keyword>
<sequence length="410" mass="41602">MLVILDLWMVEADWAALPSYPAPLRLGRNVSILGAFEPQAQWPSWDMGFLRGKVLLAAGVTLSLGRLVLLRAQQAPQSGTFGLDLVSAELDPASAATAPVVRLQDVAAVQEACLPGSLRVSSAAATPRPEGFPGSNSPPVRLTYEPGCINSTAAPATARCWPARDLYGDFAAYAARASDDDAVPVREGYVVHLINMALLCGLELGEECVATLGPRECRLSLAPQASQPPQPLPPTALPAAAEEAPVGAGLGALRPEVAGGGAGGAAGTGAGGGGSAGKSSLLEPLLTGILVGAVALTAVTVLAVLAARAWRRRQRRRRAANTFVIYDGPAAAELAPSPPETPDSPRSAAAAGVPSGVSFGGVGVVGGVGMASNLHTGADAVLLGWDQHGIEATRTVKPPWGIRGTAALDG</sequence>
<comment type="caution">
    <text evidence="2">The sequence shown here is derived from an EMBL/GenBank/DDBJ whole genome shotgun (WGS) entry which is preliminary data.</text>
</comment>
<evidence type="ECO:0000313" key="3">
    <source>
        <dbReference type="Proteomes" id="UP000075714"/>
    </source>
</evidence>
<keyword evidence="1" id="KW-0812">Transmembrane</keyword>
<organism evidence="2 3">
    <name type="scientific">Gonium pectorale</name>
    <name type="common">Green alga</name>
    <dbReference type="NCBI Taxonomy" id="33097"/>
    <lineage>
        <taxon>Eukaryota</taxon>
        <taxon>Viridiplantae</taxon>
        <taxon>Chlorophyta</taxon>
        <taxon>core chlorophytes</taxon>
        <taxon>Chlorophyceae</taxon>
        <taxon>CS clade</taxon>
        <taxon>Chlamydomonadales</taxon>
        <taxon>Volvocaceae</taxon>
        <taxon>Gonium</taxon>
    </lineage>
</organism>
<reference evidence="3" key="1">
    <citation type="journal article" date="2016" name="Nat. Commun.">
        <title>The Gonium pectorale genome demonstrates co-option of cell cycle regulation during the evolution of multicellularity.</title>
        <authorList>
            <person name="Hanschen E.R."/>
            <person name="Marriage T.N."/>
            <person name="Ferris P.J."/>
            <person name="Hamaji T."/>
            <person name="Toyoda A."/>
            <person name="Fujiyama A."/>
            <person name="Neme R."/>
            <person name="Noguchi H."/>
            <person name="Minakuchi Y."/>
            <person name="Suzuki M."/>
            <person name="Kawai-Toyooka H."/>
            <person name="Smith D.R."/>
            <person name="Sparks H."/>
            <person name="Anderson J."/>
            <person name="Bakaric R."/>
            <person name="Luria V."/>
            <person name="Karger A."/>
            <person name="Kirschner M.W."/>
            <person name="Durand P.M."/>
            <person name="Michod R.E."/>
            <person name="Nozaki H."/>
            <person name="Olson B.J."/>
        </authorList>
    </citation>
    <scope>NUCLEOTIDE SEQUENCE [LARGE SCALE GENOMIC DNA]</scope>
    <source>
        <strain evidence="3">NIES-2863</strain>
    </source>
</reference>
<evidence type="ECO:0000313" key="2">
    <source>
        <dbReference type="EMBL" id="KXZ45199.1"/>
    </source>
</evidence>
<name>A0A150G5P0_GONPE</name>
<gene>
    <name evidence="2" type="ORF">GPECTOR_57g489</name>
</gene>
<feature type="transmembrane region" description="Helical" evidence="1">
    <location>
        <begin position="285"/>
        <end position="307"/>
    </location>
</feature>